<feature type="domain" description="DUF11" evidence="2">
    <location>
        <begin position="1139"/>
        <end position="1252"/>
    </location>
</feature>
<dbReference type="PANTHER" id="PTHR34819">
    <property type="entry name" value="LARGE CYSTEINE-RICH PERIPLASMIC PROTEIN OMCB"/>
    <property type="match status" value="1"/>
</dbReference>
<protein>
    <submittedName>
        <fullName evidence="3">DUF11 domain-containing protein</fullName>
    </submittedName>
</protein>
<reference evidence="3 4" key="1">
    <citation type="submission" date="2022-08" db="EMBL/GenBank/DDBJ databases">
        <title>Myroides zhujiangensis sp. nov., a novel bacterium isolated from sediment in the Pearl River Estuary.</title>
        <authorList>
            <person name="Cui L."/>
        </authorList>
    </citation>
    <scope>NUCLEOTIDE SEQUENCE [LARGE SCALE GENOMIC DNA]</scope>
    <source>
        <strain evidence="3 4">SCSIO 72103</strain>
    </source>
</reference>
<dbReference type="InterPro" id="IPR001434">
    <property type="entry name" value="OmcB-like_DUF11"/>
</dbReference>
<dbReference type="Proteomes" id="UP001317001">
    <property type="component" value="Chromosome"/>
</dbReference>
<dbReference type="NCBIfam" id="TIGR01451">
    <property type="entry name" value="B_ant_repeat"/>
    <property type="match status" value="2"/>
</dbReference>
<proteinExistence type="predicted"/>
<feature type="chain" id="PRO_5047194144" evidence="1">
    <location>
        <begin position="31"/>
        <end position="1269"/>
    </location>
</feature>
<name>A0ABY5NUJ8_9FLAO</name>
<dbReference type="Gene3D" id="2.60.40.10">
    <property type="entry name" value="Immunoglobulins"/>
    <property type="match status" value="1"/>
</dbReference>
<feature type="signal peptide" evidence="1">
    <location>
        <begin position="1"/>
        <end position="30"/>
    </location>
</feature>
<dbReference type="InterPro" id="IPR051172">
    <property type="entry name" value="Chlamydia_OmcB"/>
</dbReference>
<keyword evidence="4" id="KW-1185">Reference proteome</keyword>
<organism evidence="3 4">
    <name type="scientific">Paenimyroides aestuarii</name>
    <dbReference type="NCBI Taxonomy" id="2968490"/>
    <lineage>
        <taxon>Bacteria</taxon>
        <taxon>Pseudomonadati</taxon>
        <taxon>Bacteroidota</taxon>
        <taxon>Flavobacteriia</taxon>
        <taxon>Flavobacteriales</taxon>
        <taxon>Flavobacteriaceae</taxon>
        <taxon>Paenimyroides</taxon>
    </lineage>
</organism>
<dbReference type="InterPro" id="IPR013783">
    <property type="entry name" value="Ig-like_fold"/>
</dbReference>
<evidence type="ECO:0000313" key="4">
    <source>
        <dbReference type="Proteomes" id="UP001317001"/>
    </source>
</evidence>
<dbReference type="InterPro" id="IPR047589">
    <property type="entry name" value="DUF11_rpt"/>
</dbReference>
<accession>A0ABY5NUJ8</accession>
<feature type="domain" description="DUF11" evidence="2">
    <location>
        <begin position="569"/>
        <end position="667"/>
    </location>
</feature>
<dbReference type="EMBL" id="CP102382">
    <property type="protein sequence ID" value="UUV22265.1"/>
    <property type="molecule type" value="Genomic_DNA"/>
</dbReference>
<evidence type="ECO:0000256" key="1">
    <source>
        <dbReference type="SAM" id="SignalP"/>
    </source>
</evidence>
<gene>
    <name evidence="3" type="ORF">NPX36_04300</name>
</gene>
<keyword evidence="1" id="KW-0732">Signal</keyword>
<evidence type="ECO:0000259" key="2">
    <source>
        <dbReference type="Pfam" id="PF01345"/>
    </source>
</evidence>
<dbReference type="Pfam" id="PF01345">
    <property type="entry name" value="DUF11"/>
    <property type="match status" value="2"/>
</dbReference>
<evidence type="ECO:0000313" key="3">
    <source>
        <dbReference type="EMBL" id="UUV22265.1"/>
    </source>
</evidence>
<sequence length="1269" mass="130558">MNLFSKANKKSRINGFLLTILFFVISASNAQQQPVCATPGSDGVQEFPEPRNSFFPGMGNDITVNAGATSFTLDAIPSPFLVGGVLYDFGNNQISKGDLLLIIQIQGATINSANTNLYGSGNAANNGSGYLNLNNVGRYEYMVALNNVTSSGGELRFKAAGSGGGLLYSYENKPATTSQGVKRFQVVRLMQYSDLTLTSDIKTTPWNGRAGGLIAIDVAGTLNFNGKTINASLTGFRGGFLPSRSIENIQYTDYRSAIAGTNNRGSTKGEGIAGTPRYVWDGYEYLDQGATWQGYPNGDYAKGAPANAGGGGNVHNAGGGGGGNGGFGGAGGYGWPLANENPQTNNRNNLLSLQTGGRPGVALPSNVNNGLLFMGGGGGAGDANNSGDGARGGVGGGIVIITANKIAGNGFILANGGKGEPGAVASSGDGAGGGGAGGSVFINVKEPSTGNLYIQAKGGNGGHSTTVDLHGPGGGGGGGIIYYNANGANVTTDVTPGEAGRINAGQPVNAANYADFPAGANKLQNGSLPGTSGVVSSFSMNDLPSYLAASAYCYPALSIAKWRDSPLDSIPAGSMITYKIRIDNSGGGAKGVRVNDPLPASFTFVSATIDFDTTTGNPQSINNIGTPTNPILGTFDLVSGEGAYIEMNVQVPFLTTEGTYHNGVQVGYLDPTRVSGAPERIIYPPLNAISGQNTTYSTGNETVGGSNYNANQEGEEVIVVRPEIGISKTINNACADTAGNIYSIVLLNPNSYTLTNVSVTDVIDSELDVLSASGSGWTVSNVGNTYTLTLNTLAAATGATPFTSAPINITVRPKATATKSNWLNTATVPTSKGVSSSSVIMYQQPTTATASQVIFAGQCDDGIYYIQGNQPTVGVGKWEFVGDSGTAFFENPNQRNTRILGMQPNQTVSVIWKITNSSCGSVSSPPLSFTAPIRPTATISGGGTICSGAALDSAPAITVSLTPASGYKRIKYIDGGGFERFIVSSNNAPTIDIPRNFAGTYILLEVKQSTSNLSANDSGWNSICPGIVSGTAQINVVTTAPAGGVINYHGGPVCKGEIVPMSLVLTGHGGVVLGWQSSTDGNTWSAIIPGTENVTSYSPAVNTNIYYRATIGSIVVNGSPCFPNSFSGIAYVPVKDCNDISVAKTINNNTPNAGDSVTFTITATNNKEQNATGVVVQDKLPNGYTYQSHNAAAGTTYNQTTGVWNIGGLNTGQSRVLSVVATVNMSGQYTNKAVISCNEQETNYANNTAQVTPVPNCDVRNISPKTSKP</sequence>